<gene>
    <name evidence="1" type="ORF">G2W53_027282</name>
</gene>
<sequence>MVSDGRTLARDVFDAYVLIRRSESIS</sequence>
<accession>A0A834WGG4</accession>
<reference evidence="1" key="1">
    <citation type="submission" date="2020-09" db="EMBL/GenBank/DDBJ databases">
        <title>Genome-Enabled Discovery of Anthraquinone Biosynthesis in Senna tora.</title>
        <authorList>
            <person name="Kang S.-H."/>
            <person name="Pandey R.P."/>
            <person name="Lee C.-M."/>
            <person name="Sim J.-S."/>
            <person name="Jeong J.-T."/>
            <person name="Choi B.-S."/>
            <person name="Jung M."/>
            <person name="Ginzburg D."/>
            <person name="Zhao K."/>
            <person name="Won S.Y."/>
            <person name="Oh T.-J."/>
            <person name="Yu Y."/>
            <person name="Kim N.-H."/>
            <person name="Lee O.R."/>
            <person name="Lee T.-H."/>
            <person name="Bashyal P."/>
            <person name="Kim T.-S."/>
            <person name="Lee W.-H."/>
            <person name="Kawkins C."/>
            <person name="Kim C.-K."/>
            <person name="Kim J.S."/>
            <person name="Ahn B.O."/>
            <person name="Rhee S.Y."/>
            <person name="Sohng J.K."/>
        </authorList>
    </citation>
    <scope>NUCLEOTIDE SEQUENCE</scope>
    <source>
        <tissue evidence="1">Leaf</tissue>
    </source>
</reference>
<name>A0A834WGG4_9FABA</name>
<comment type="caution">
    <text evidence="1">The sequence shown here is derived from an EMBL/GenBank/DDBJ whole genome shotgun (WGS) entry which is preliminary data.</text>
</comment>
<dbReference type="AlphaFoldDB" id="A0A834WGG4"/>
<dbReference type="EMBL" id="JAAIUW010000008">
    <property type="protein sequence ID" value="KAF7821827.1"/>
    <property type="molecule type" value="Genomic_DNA"/>
</dbReference>
<evidence type="ECO:0000313" key="1">
    <source>
        <dbReference type="EMBL" id="KAF7821827.1"/>
    </source>
</evidence>
<evidence type="ECO:0000313" key="2">
    <source>
        <dbReference type="Proteomes" id="UP000634136"/>
    </source>
</evidence>
<organism evidence="1 2">
    <name type="scientific">Senna tora</name>
    <dbReference type="NCBI Taxonomy" id="362788"/>
    <lineage>
        <taxon>Eukaryota</taxon>
        <taxon>Viridiplantae</taxon>
        <taxon>Streptophyta</taxon>
        <taxon>Embryophyta</taxon>
        <taxon>Tracheophyta</taxon>
        <taxon>Spermatophyta</taxon>
        <taxon>Magnoliopsida</taxon>
        <taxon>eudicotyledons</taxon>
        <taxon>Gunneridae</taxon>
        <taxon>Pentapetalae</taxon>
        <taxon>rosids</taxon>
        <taxon>fabids</taxon>
        <taxon>Fabales</taxon>
        <taxon>Fabaceae</taxon>
        <taxon>Caesalpinioideae</taxon>
        <taxon>Cassia clade</taxon>
        <taxon>Senna</taxon>
    </lineage>
</organism>
<dbReference type="Proteomes" id="UP000634136">
    <property type="component" value="Unassembled WGS sequence"/>
</dbReference>
<keyword evidence="2" id="KW-1185">Reference proteome</keyword>
<proteinExistence type="predicted"/>
<protein>
    <submittedName>
        <fullName evidence="1">Uncharacterized protein</fullName>
    </submittedName>
</protein>